<keyword evidence="9" id="KW-0067">ATP-binding</keyword>
<proteinExistence type="predicted"/>
<dbReference type="SMART" id="SM00073">
    <property type="entry name" value="HPT"/>
    <property type="match status" value="1"/>
</dbReference>
<dbReference type="InterPro" id="IPR003594">
    <property type="entry name" value="HATPase_dom"/>
</dbReference>
<dbReference type="PROSITE" id="PS50109">
    <property type="entry name" value="HIS_KIN"/>
    <property type="match status" value="1"/>
</dbReference>
<dbReference type="InterPro" id="IPR051315">
    <property type="entry name" value="Bact_Chemotaxis_CheA"/>
</dbReference>
<dbReference type="SMART" id="SM00387">
    <property type="entry name" value="HATPase_c"/>
    <property type="match status" value="1"/>
</dbReference>
<dbReference type="GO" id="GO:0000155">
    <property type="term" value="F:phosphorelay sensor kinase activity"/>
    <property type="evidence" value="ECO:0007669"/>
    <property type="project" value="InterPro"/>
</dbReference>
<dbReference type="PANTHER" id="PTHR43395:SF10">
    <property type="entry name" value="CHEMOTAXIS PROTEIN CHEA"/>
    <property type="match status" value="1"/>
</dbReference>
<dbReference type="InterPro" id="IPR004105">
    <property type="entry name" value="CheA-like_dim"/>
</dbReference>
<dbReference type="InterPro" id="IPR004358">
    <property type="entry name" value="Sig_transdc_His_kin-like_C"/>
</dbReference>
<dbReference type="InterPro" id="IPR036061">
    <property type="entry name" value="CheW-like_dom_sf"/>
</dbReference>
<dbReference type="InterPro" id="IPR036641">
    <property type="entry name" value="HPT_dom_sf"/>
</dbReference>
<dbReference type="InterPro" id="IPR036890">
    <property type="entry name" value="HATPase_C_sf"/>
</dbReference>
<evidence type="ECO:0000256" key="10">
    <source>
        <dbReference type="ARBA" id="ARBA00023012"/>
    </source>
</evidence>
<evidence type="ECO:0000256" key="8">
    <source>
        <dbReference type="ARBA" id="ARBA00022777"/>
    </source>
</evidence>
<feature type="domain" description="Histidine kinase" evidence="13">
    <location>
        <begin position="234"/>
        <end position="497"/>
    </location>
</feature>
<dbReference type="GO" id="GO:0005737">
    <property type="term" value="C:cytoplasm"/>
    <property type="evidence" value="ECO:0007669"/>
    <property type="project" value="InterPro"/>
</dbReference>
<evidence type="ECO:0000256" key="6">
    <source>
        <dbReference type="ARBA" id="ARBA00022679"/>
    </source>
</evidence>
<evidence type="ECO:0000256" key="1">
    <source>
        <dbReference type="ARBA" id="ARBA00000085"/>
    </source>
</evidence>
<evidence type="ECO:0000256" key="7">
    <source>
        <dbReference type="ARBA" id="ARBA00022741"/>
    </source>
</evidence>
<evidence type="ECO:0000256" key="2">
    <source>
        <dbReference type="ARBA" id="ARBA00012438"/>
    </source>
</evidence>
<dbReference type="SUPFAM" id="SSF47226">
    <property type="entry name" value="Histidine-containing phosphotransfer domain, HPT domain"/>
    <property type="match status" value="1"/>
</dbReference>
<organism evidence="16">
    <name type="scientific">Dictyoglomus turgidum</name>
    <dbReference type="NCBI Taxonomy" id="513050"/>
    <lineage>
        <taxon>Bacteria</taxon>
        <taxon>Pseudomonadati</taxon>
        <taxon>Dictyoglomota</taxon>
        <taxon>Dictyoglomia</taxon>
        <taxon>Dictyoglomales</taxon>
        <taxon>Dictyoglomaceae</taxon>
        <taxon>Dictyoglomus</taxon>
    </lineage>
</organism>
<evidence type="ECO:0000256" key="3">
    <source>
        <dbReference type="ARBA" id="ARBA00021495"/>
    </source>
</evidence>
<comment type="function">
    <text evidence="11">Involved in the transmission of sensory signals from the chemoreceptors to the flagellar motors. CheA is autophosphorylated; it can transfer its phosphate group to either CheB or CheY.</text>
</comment>
<dbReference type="Pfam" id="PF02895">
    <property type="entry name" value="H-kinase_dim"/>
    <property type="match status" value="1"/>
</dbReference>
<feature type="domain" description="CheW-like" evidence="14">
    <location>
        <begin position="499"/>
        <end position="632"/>
    </location>
</feature>
<dbReference type="Pfam" id="PF02518">
    <property type="entry name" value="HATPase_c"/>
    <property type="match status" value="1"/>
</dbReference>
<dbReference type="InterPro" id="IPR002545">
    <property type="entry name" value="CheW-lke_dom"/>
</dbReference>
<evidence type="ECO:0000313" key="16">
    <source>
        <dbReference type="EMBL" id="HGB31698.1"/>
    </source>
</evidence>
<dbReference type="SUPFAM" id="SSF50341">
    <property type="entry name" value="CheW-like"/>
    <property type="match status" value="1"/>
</dbReference>
<name>A0A7C3SP39_9BACT</name>
<dbReference type="Gene3D" id="3.30.565.10">
    <property type="entry name" value="Histidine kinase-like ATPase, C-terminal domain"/>
    <property type="match status" value="1"/>
</dbReference>
<dbReference type="Pfam" id="PF01584">
    <property type="entry name" value="CheW"/>
    <property type="match status" value="1"/>
</dbReference>
<dbReference type="Gene3D" id="2.30.30.40">
    <property type="entry name" value="SH3 Domains"/>
    <property type="match status" value="1"/>
</dbReference>
<dbReference type="SMART" id="SM01231">
    <property type="entry name" value="H-kinase_dim"/>
    <property type="match status" value="1"/>
</dbReference>
<keyword evidence="8" id="KW-0418">Kinase</keyword>
<dbReference type="InterPro" id="IPR036097">
    <property type="entry name" value="HisK_dim/P_sf"/>
</dbReference>
<dbReference type="AlphaFoldDB" id="A0A7C3SP39"/>
<reference evidence="16" key="1">
    <citation type="journal article" date="2020" name="mSystems">
        <title>Genome- and Community-Level Interaction Insights into Carbon Utilization and Element Cycling Functions of Hydrothermarchaeota in Hydrothermal Sediment.</title>
        <authorList>
            <person name="Zhou Z."/>
            <person name="Liu Y."/>
            <person name="Xu W."/>
            <person name="Pan J."/>
            <person name="Luo Z.H."/>
            <person name="Li M."/>
        </authorList>
    </citation>
    <scope>NUCLEOTIDE SEQUENCE [LARGE SCALE GENOMIC DNA]</scope>
    <source>
        <strain evidence="16">SpSt-751</strain>
    </source>
</reference>
<dbReference type="EC" id="2.7.13.3" evidence="2"/>
<sequence length="638" mass="73025">MRDDKDFLDSLLQDYFAECDEHLLSIKKNLIALEDYLDKEVINEEIVNELFRSFHTIKGLSAMVGISQAEKLSHQLESYLKLLKTGKKSFKEEDLLLLRDGVKLLEEVILCKKENKEIPDIEEALSKLKILTTYNETPKETKGEEKKKEEKVYKIVFYPSQELSEKGINVESLRKNLQERTKLIKAIPQVDKDKKVYFEFIFSCDDELNLEFLKELNIQYYPVEEKGKLEEKGKSNPTIVSPTTFIRVDLSKLDELMRIVGELVITKSRLQEDFKEIESVVSPIMQSRISETIRLLDKNLRYLRESLMKVRLVPIGEAFERMQFVIRDLIKESRKKINLHILGKETELDKYIVERLVDPLLHMVRNAVSHGIEEEKERLEKGKDPVGNIYLKAYTSGDNVIIEVEDDGKGIDRDKIAEKALELGLIKDKNDLNSDEKVLEIICSPDFSTRDSADRVSGRGVGMSVVKNTIQELGGNLYLSSKKDKGTKFILKLPLTLAILDSVLVEVGKEKYAIPQSYIKEIIEVKSEDVVRFRGIKMIPYREKSIPVVFISEIFNLPTEIKEKYHLLIVKKENQDIGIGVDKVISVKEAVVRPVTDPNILKNPAIMGGTDFGDGKVILILNIDGLLKGRSEKGVLQH</sequence>
<evidence type="ECO:0000259" key="13">
    <source>
        <dbReference type="PROSITE" id="PS50109"/>
    </source>
</evidence>
<dbReference type="InterPro" id="IPR005467">
    <property type="entry name" value="His_kinase_dom"/>
</dbReference>
<evidence type="ECO:0000256" key="9">
    <source>
        <dbReference type="ARBA" id="ARBA00022840"/>
    </source>
</evidence>
<dbReference type="InterPro" id="IPR037006">
    <property type="entry name" value="CheA-like_homodim_sf"/>
</dbReference>
<protein>
    <recommendedName>
        <fullName evidence="3">Chemotaxis protein CheA</fullName>
        <ecNumber evidence="2">2.7.13.3</ecNumber>
    </recommendedName>
</protein>
<comment type="caution">
    <text evidence="16">The sequence shown here is derived from an EMBL/GenBank/DDBJ whole genome shotgun (WGS) entry which is preliminary data.</text>
</comment>
<dbReference type="GO" id="GO:0006935">
    <property type="term" value="P:chemotaxis"/>
    <property type="evidence" value="ECO:0007669"/>
    <property type="project" value="UniProtKB-KW"/>
</dbReference>
<dbReference type="SUPFAM" id="SSF55874">
    <property type="entry name" value="ATPase domain of HSP90 chaperone/DNA topoisomerase II/histidine kinase"/>
    <property type="match status" value="1"/>
</dbReference>
<dbReference type="Gene3D" id="1.20.120.160">
    <property type="entry name" value="HPT domain"/>
    <property type="match status" value="1"/>
</dbReference>
<dbReference type="SUPFAM" id="SSF47384">
    <property type="entry name" value="Homodimeric domain of signal transducing histidine kinase"/>
    <property type="match status" value="1"/>
</dbReference>
<feature type="modified residue" description="Phosphohistidine" evidence="12">
    <location>
        <position position="55"/>
    </location>
</feature>
<evidence type="ECO:0000256" key="5">
    <source>
        <dbReference type="ARBA" id="ARBA00022553"/>
    </source>
</evidence>
<evidence type="ECO:0000256" key="4">
    <source>
        <dbReference type="ARBA" id="ARBA00022500"/>
    </source>
</evidence>
<keyword evidence="6" id="KW-0808">Transferase</keyword>
<keyword evidence="4" id="KW-0145">Chemotaxis</keyword>
<dbReference type="InterPro" id="IPR008207">
    <property type="entry name" value="Sig_transdc_His_kin_Hpt_dom"/>
</dbReference>
<dbReference type="PROSITE" id="PS50851">
    <property type="entry name" value="CHEW"/>
    <property type="match status" value="1"/>
</dbReference>
<accession>A0A7C3SP39</accession>
<dbReference type="PANTHER" id="PTHR43395">
    <property type="entry name" value="SENSOR HISTIDINE KINASE CHEA"/>
    <property type="match status" value="1"/>
</dbReference>
<dbReference type="Pfam" id="PF01627">
    <property type="entry name" value="Hpt"/>
    <property type="match status" value="1"/>
</dbReference>
<dbReference type="GO" id="GO:0005524">
    <property type="term" value="F:ATP binding"/>
    <property type="evidence" value="ECO:0007669"/>
    <property type="project" value="UniProtKB-KW"/>
</dbReference>
<dbReference type="EMBL" id="DTGA01000197">
    <property type="protein sequence ID" value="HGB31698.1"/>
    <property type="molecule type" value="Genomic_DNA"/>
</dbReference>
<dbReference type="PRINTS" id="PR00344">
    <property type="entry name" value="BCTRLSENSOR"/>
</dbReference>
<gene>
    <name evidence="16" type="ORF">ENV35_07490</name>
</gene>
<dbReference type="FunFam" id="3.30.565.10:FF:000016">
    <property type="entry name" value="Chemotaxis protein CheA, putative"/>
    <property type="match status" value="1"/>
</dbReference>
<feature type="domain" description="HPt" evidence="15">
    <location>
        <begin position="4"/>
        <end position="112"/>
    </location>
</feature>
<keyword evidence="10" id="KW-0902">Two-component regulatory system</keyword>
<dbReference type="CDD" id="cd00088">
    <property type="entry name" value="HPT"/>
    <property type="match status" value="1"/>
</dbReference>
<keyword evidence="5 12" id="KW-0597">Phosphoprotein</keyword>
<evidence type="ECO:0000259" key="14">
    <source>
        <dbReference type="PROSITE" id="PS50851"/>
    </source>
</evidence>
<evidence type="ECO:0000256" key="12">
    <source>
        <dbReference type="PROSITE-ProRule" id="PRU00110"/>
    </source>
</evidence>
<dbReference type="PROSITE" id="PS50894">
    <property type="entry name" value="HPT"/>
    <property type="match status" value="1"/>
</dbReference>
<comment type="catalytic activity">
    <reaction evidence="1">
        <text>ATP + protein L-histidine = ADP + protein N-phospho-L-histidine.</text>
        <dbReference type="EC" id="2.7.13.3"/>
    </reaction>
</comment>
<keyword evidence="7" id="KW-0547">Nucleotide-binding</keyword>
<dbReference type="Gene3D" id="1.10.287.560">
    <property type="entry name" value="Histidine kinase CheA-like, homodimeric domain"/>
    <property type="match status" value="1"/>
</dbReference>
<dbReference type="SMART" id="SM00260">
    <property type="entry name" value="CheW"/>
    <property type="match status" value="1"/>
</dbReference>
<evidence type="ECO:0000256" key="11">
    <source>
        <dbReference type="ARBA" id="ARBA00035100"/>
    </source>
</evidence>
<evidence type="ECO:0000259" key="15">
    <source>
        <dbReference type="PROSITE" id="PS50894"/>
    </source>
</evidence>